<dbReference type="InterPro" id="IPR001763">
    <property type="entry name" value="Rhodanese-like_dom"/>
</dbReference>
<feature type="domain" description="Rhodanese" evidence="1">
    <location>
        <begin position="47"/>
        <end position="108"/>
    </location>
</feature>
<dbReference type="Gene3D" id="3.40.250.10">
    <property type="entry name" value="Rhodanese-like domain"/>
    <property type="match status" value="1"/>
</dbReference>
<dbReference type="InterPro" id="IPR036873">
    <property type="entry name" value="Rhodanese-like_dom_sf"/>
</dbReference>
<protein>
    <submittedName>
        <fullName evidence="2">Rhodanese-like domain-containing protein</fullName>
    </submittedName>
</protein>
<dbReference type="Pfam" id="PF00581">
    <property type="entry name" value="Rhodanese"/>
    <property type="match status" value="1"/>
</dbReference>
<keyword evidence="3" id="KW-1185">Reference proteome</keyword>
<dbReference type="SUPFAM" id="SSF52821">
    <property type="entry name" value="Rhodanese/Cell cycle control phosphatase"/>
    <property type="match status" value="1"/>
</dbReference>
<evidence type="ECO:0000313" key="2">
    <source>
        <dbReference type="EMBL" id="MEK8073249.1"/>
    </source>
</evidence>
<dbReference type="PROSITE" id="PS50206">
    <property type="entry name" value="RHODANESE_3"/>
    <property type="match status" value="1"/>
</dbReference>
<comment type="caution">
    <text evidence="2">The sequence shown here is derived from an EMBL/GenBank/DDBJ whole genome shotgun (WGS) entry which is preliminary data.</text>
</comment>
<dbReference type="PANTHER" id="PTHR43031">
    <property type="entry name" value="FAD-DEPENDENT OXIDOREDUCTASE"/>
    <property type="match status" value="1"/>
</dbReference>
<dbReference type="PANTHER" id="PTHR43031:SF16">
    <property type="entry name" value="OXIDOREDUCTASE"/>
    <property type="match status" value="1"/>
</dbReference>
<reference evidence="2 3" key="1">
    <citation type="submission" date="2024-03" db="EMBL/GenBank/DDBJ databases">
        <title>Rhodococcus navarretei sp. nov. and Pseudarthrobacter quantumdoti sp. nov., two new species with the ability to biosynthesize Quantum Dots isolated from soil samples at Union Glacier, Antarctica.</title>
        <authorList>
            <person name="Vargas M."/>
        </authorList>
    </citation>
    <scope>NUCLEOTIDE SEQUENCE [LARGE SCALE GENOMIC DNA]</scope>
    <source>
        <strain evidence="2 3">EXRC-4A-4</strain>
    </source>
</reference>
<name>A0ABU9D0W4_9NOCA</name>
<evidence type="ECO:0000259" key="1">
    <source>
        <dbReference type="PROSITE" id="PS50206"/>
    </source>
</evidence>
<dbReference type="InterPro" id="IPR050229">
    <property type="entry name" value="GlpE_sulfurtransferase"/>
</dbReference>
<organism evidence="2 3">
    <name type="scientific">Rhodococcus navarretei</name>
    <dbReference type="NCBI Taxonomy" id="3128981"/>
    <lineage>
        <taxon>Bacteria</taxon>
        <taxon>Bacillati</taxon>
        <taxon>Actinomycetota</taxon>
        <taxon>Actinomycetes</taxon>
        <taxon>Mycobacteriales</taxon>
        <taxon>Nocardiaceae</taxon>
        <taxon>Rhodococcus</taxon>
    </lineage>
</organism>
<dbReference type="Proteomes" id="UP001456513">
    <property type="component" value="Unassembled WGS sequence"/>
</dbReference>
<evidence type="ECO:0000313" key="3">
    <source>
        <dbReference type="Proteomes" id="UP001456513"/>
    </source>
</evidence>
<dbReference type="RefSeq" id="WP_314145658.1">
    <property type="nucleotide sequence ID" value="NZ_JBBPCN010000001.1"/>
</dbReference>
<accession>A0ABU9D0W4</accession>
<dbReference type="EMBL" id="JBBPCN010000001">
    <property type="protein sequence ID" value="MEK8073249.1"/>
    <property type="molecule type" value="Genomic_DNA"/>
</dbReference>
<dbReference type="CDD" id="cd00158">
    <property type="entry name" value="RHOD"/>
    <property type="match status" value="1"/>
</dbReference>
<gene>
    <name evidence="2" type="ORF">AABD04_20595</name>
</gene>
<proteinExistence type="predicted"/>
<sequence length="108" mass="11504">MPVATRAELLNPADFAAAIADPSRVTINVHTPNEGQLPGTDSSLPFDQIQQQAATLPPDRTTPLAIYCRTGTMSATAAKDLAALGYTDVIELQGGMLAWRHTGRTIEE</sequence>